<gene>
    <name evidence="9" type="ORF">BJY26_000761</name>
</gene>
<evidence type="ECO:0000256" key="8">
    <source>
        <dbReference type="SAM" id="Phobius"/>
    </source>
</evidence>
<feature type="transmembrane region" description="Helical" evidence="8">
    <location>
        <begin position="220"/>
        <end position="248"/>
    </location>
</feature>
<accession>A0A7Z0AAR9</accession>
<comment type="subcellular location">
    <subcellularLocation>
        <location evidence="1">Cell membrane</location>
        <topology evidence="1">Multi-pass membrane protein</topology>
    </subcellularLocation>
</comment>
<dbReference type="PANTHER" id="PTHR22926:SF3">
    <property type="entry name" value="UNDECAPRENYL-PHOSPHATE ALPHA-N-ACETYLGLUCOSAMINYL 1-PHOSPHATE TRANSFERASE"/>
    <property type="match status" value="1"/>
</dbReference>
<feature type="transmembrane region" description="Helical" evidence="8">
    <location>
        <begin position="79"/>
        <end position="101"/>
    </location>
</feature>
<dbReference type="PANTHER" id="PTHR22926">
    <property type="entry name" value="PHOSPHO-N-ACETYLMURAMOYL-PENTAPEPTIDE-TRANSFERASE"/>
    <property type="match status" value="1"/>
</dbReference>
<feature type="binding site" evidence="7">
    <location>
        <position position="213"/>
    </location>
    <ligand>
        <name>Mg(2+)</name>
        <dbReference type="ChEBI" id="CHEBI:18420"/>
    </ligand>
</feature>
<keyword evidence="4 8" id="KW-0812">Transmembrane</keyword>
<keyword evidence="2" id="KW-1003">Cell membrane</keyword>
<feature type="binding site" evidence="7">
    <location>
        <position position="153"/>
    </location>
    <ligand>
        <name>Mg(2+)</name>
        <dbReference type="ChEBI" id="CHEBI:18420"/>
    </ligand>
</feature>
<feature type="transmembrane region" description="Helical" evidence="8">
    <location>
        <begin position="47"/>
        <end position="67"/>
    </location>
</feature>
<keyword evidence="10" id="KW-1185">Reference proteome</keyword>
<comment type="cofactor">
    <cofactor evidence="7">
        <name>Mg(2+)</name>
        <dbReference type="ChEBI" id="CHEBI:18420"/>
    </cofactor>
</comment>
<dbReference type="GO" id="GO:0009103">
    <property type="term" value="P:lipopolysaccharide biosynthetic process"/>
    <property type="evidence" value="ECO:0007669"/>
    <property type="project" value="TreeGrafter"/>
</dbReference>
<evidence type="ECO:0000256" key="5">
    <source>
        <dbReference type="ARBA" id="ARBA00022989"/>
    </source>
</evidence>
<protein>
    <submittedName>
        <fullName evidence="9">UDP-N-acetylmuramyl pentapeptide phosphotransferase/UDP-N-acetylglucosamine-1-phosphate transferase</fullName>
    </submittedName>
</protein>
<organism evidence="9 10">
    <name type="scientific">Spelaeicoccus albus</name>
    <dbReference type="NCBI Taxonomy" id="1280376"/>
    <lineage>
        <taxon>Bacteria</taxon>
        <taxon>Bacillati</taxon>
        <taxon>Actinomycetota</taxon>
        <taxon>Actinomycetes</taxon>
        <taxon>Micrococcales</taxon>
        <taxon>Brevibacteriaceae</taxon>
        <taxon>Spelaeicoccus</taxon>
    </lineage>
</organism>
<feature type="transmembrane region" description="Helical" evidence="8">
    <location>
        <begin position="311"/>
        <end position="331"/>
    </location>
</feature>
<dbReference type="AlphaFoldDB" id="A0A7Z0AAR9"/>
<evidence type="ECO:0000256" key="7">
    <source>
        <dbReference type="PIRSR" id="PIRSR600715-1"/>
    </source>
</evidence>
<dbReference type="GO" id="GO:0044038">
    <property type="term" value="P:cell wall macromolecule biosynthetic process"/>
    <property type="evidence" value="ECO:0007669"/>
    <property type="project" value="TreeGrafter"/>
</dbReference>
<evidence type="ECO:0000256" key="1">
    <source>
        <dbReference type="ARBA" id="ARBA00004651"/>
    </source>
</evidence>
<keyword evidence="3 9" id="KW-0808">Transferase</keyword>
<dbReference type="GO" id="GO:0046872">
    <property type="term" value="F:metal ion binding"/>
    <property type="evidence" value="ECO:0007669"/>
    <property type="project" value="UniProtKB-KW"/>
</dbReference>
<reference evidence="9 10" key="1">
    <citation type="submission" date="2020-07" db="EMBL/GenBank/DDBJ databases">
        <title>Sequencing the genomes of 1000 actinobacteria strains.</title>
        <authorList>
            <person name="Klenk H.-P."/>
        </authorList>
    </citation>
    <scope>NUCLEOTIDE SEQUENCE [LARGE SCALE GENOMIC DNA]</scope>
    <source>
        <strain evidence="9 10">DSM 26341</strain>
    </source>
</reference>
<feature type="transmembrane region" description="Helical" evidence="8">
    <location>
        <begin position="158"/>
        <end position="176"/>
    </location>
</feature>
<evidence type="ECO:0000256" key="6">
    <source>
        <dbReference type="ARBA" id="ARBA00023136"/>
    </source>
</evidence>
<evidence type="ECO:0000313" key="9">
    <source>
        <dbReference type="EMBL" id="NYI66455.1"/>
    </source>
</evidence>
<dbReference type="Pfam" id="PF00953">
    <property type="entry name" value="Glycos_transf_4"/>
    <property type="match status" value="1"/>
</dbReference>
<dbReference type="GO" id="GO:0016780">
    <property type="term" value="F:phosphotransferase activity, for other substituted phosphate groups"/>
    <property type="evidence" value="ECO:0007669"/>
    <property type="project" value="InterPro"/>
</dbReference>
<dbReference type="GO" id="GO:0071555">
    <property type="term" value="P:cell wall organization"/>
    <property type="evidence" value="ECO:0007669"/>
    <property type="project" value="TreeGrafter"/>
</dbReference>
<keyword evidence="7" id="KW-0460">Magnesium</keyword>
<evidence type="ECO:0000313" key="10">
    <source>
        <dbReference type="Proteomes" id="UP000539111"/>
    </source>
</evidence>
<dbReference type="EMBL" id="JACBZP010000001">
    <property type="protein sequence ID" value="NYI66455.1"/>
    <property type="molecule type" value="Genomic_DNA"/>
</dbReference>
<feature type="transmembrane region" description="Helical" evidence="8">
    <location>
        <begin position="183"/>
        <end position="200"/>
    </location>
</feature>
<keyword evidence="7" id="KW-0479">Metal-binding</keyword>
<keyword evidence="5 8" id="KW-1133">Transmembrane helix</keyword>
<dbReference type="Proteomes" id="UP000539111">
    <property type="component" value="Unassembled WGS sequence"/>
</dbReference>
<comment type="caution">
    <text evidence="9">The sequence shown here is derived from an EMBL/GenBank/DDBJ whole genome shotgun (WGS) entry which is preliminary data.</text>
</comment>
<proteinExistence type="predicted"/>
<sequence>MILAFLVAGTVAAVVTALTLAVAVPQLNKHGIIDVPSDRSSHAAPITRGGGIAPVIGVVTGIIAGWLTLSTAMSLMQTAAALMIAVSTIVFVLVFAGFGFAEDVLGLHVGSRLALQLVVSAFFAVELIVWSGHSWAWLPIIAVSNVVGVNFTNFMDGINGITSLFAAVAGAWFLIVEIHGGEPTLACISLVLLVAALVFLPSNAPRAKVFMGDVGSYGIGAAVCAVVCWLIFTGVSLPVALAPVVLYLSDAGFTLVRRSIGRENLADAHRTHVYQRLTDLGYPHIAVTLMTVGVSMALCTLSTAFLFNAPVILRLLAIVTGAIIVVAYLASPRWLRPVGRRHRQIGVRA</sequence>
<evidence type="ECO:0000256" key="2">
    <source>
        <dbReference type="ARBA" id="ARBA00022475"/>
    </source>
</evidence>
<dbReference type="RefSeq" id="WP_179425826.1">
    <property type="nucleotide sequence ID" value="NZ_JACBZP010000001.1"/>
</dbReference>
<dbReference type="InterPro" id="IPR000715">
    <property type="entry name" value="Glycosyl_transferase_4"/>
</dbReference>
<dbReference type="GO" id="GO:0005886">
    <property type="term" value="C:plasma membrane"/>
    <property type="evidence" value="ECO:0007669"/>
    <property type="project" value="UniProtKB-SubCell"/>
</dbReference>
<keyword evidence="6 8" id="KW-0472">Membrane</keyword>
<evidence type="ECO:0000256" key="3">
    <source>
        <dbReference type="ARBA" id="ARBA00022679"/>
    </source>
</evidence>
<evidence type="ECO:0000256" key="4">
    <source>
        <dbReference type="ARBA" id="ARBA00022692"/>
    </source>
</evidence>
<name>A0A7Z0AAR9_9MICO</name>
<feature type="transmembrane region" description="Helical" evidence="8">
    <location>
        <begin position="285"/>
        <end position="305"/>
    </location>
</feature>